<keyword evidence="2" id="KW-1185">Reference proteome</keyword>
<name>A0A557ZWD1_9PSEU</name>
<dbReference type="PIRSF" id="PIRSF017393">
    <property type="entry name" value="MTase_SAV2177"/>
    <property type="match status" value="1"/>
</dbReference>
<accession>A0A557ZWD1</accession>
<dbReference type="InterPro" id="IPR029063">
    <property type="entry name" value="SAM-dependent_MTases_sf"/>
</dbReference>
<reference evidence="1 2" key="1">
    <citation type="submission" date="2019-07" db="EMBL/GenBank/DDBJ databases">
        <title>New species of Amycolatopsis and Streptomyces.</title>
        <authorList>
            <person name="Duangmal K."/>
            <person name="Teo W.F.A."/>
            <person name="Lipun K."/>
        </authorList>
    </citation>
    <scope>NUCLEOTIDE SEQUENCE [LARGE SCALE GENOMIC DNA]</scope>
    <source>
        <strain evidence="1 2">JCM 30562</strain>
    </source>
</reference>
<comment type="caution">
    <text evidence="1">The sequence shown here is derived from an EMBL/GenBank/DDBJ whole genome shotgun (WGS) entry which is preliminary data.</text>
</comment>
<evidence type="ECO:0008006" key="3">
    <source>
        <dbReference type="Google" id="ProtNLM"/>
    </source>
</evidence>
<dbReference type="AlphaFoldDB" id="A0A557ZWD1"/>
<protein>
    <recommendedName>
        <fullName evidence="3">SAM-dependent methyltransferase</fullName>
    </recommendedName>
</protein>
<dbReference type="OrthoDB" id="3516042at2"/>
<evidence type="ECO:0000313" key="2">
    <source>
        <dbReference type="Proteomes" id="UP000318578"/>
    </source>
</evidence>
<dbReference type="RefSeq" id="WP_144644558.1">
    <property type="nucleotide sequence ID" value="NZ_BNAX01000036.1"/>
</dbReference>
<proteinExistence type="predicted"/>
<organism evidence="1 2">
    <name type="scientific">Amycolatopsis acidiphila</name>
    <dbReference type="NCBI Taxonomy" id="715473"/>
    <lineage>
        <taxon>Bacteria</taxon>
        <taxon>Bacillati</taxon>
        <taxon>Actinomycetota</taxon>
        <taxon>Actinomycetes</taxon>
        <taxon>Pseudonocardiales</taxon>
        <taxon>Pseudonocardiaceae</taxon>
        <taxon>Amycolatopsis</taxon>
    </lineage>
</organism>
<dbReference type="Gene3D" id="3.40.50.150">
    <property type="entry name" value="Vaccinia Virus protein VP39"/>
    <property type="match status" value="1"/>
</dbReference>
<sequence>MLGEERTTATAAGVYDWFLGGRHHVAADREAAIDSQRSFPLASRVVKYNREFLRRAVRYVAGAGVRQFLDIGSGYPTVGNVHEVAPGSRVVYVDYEQDTVDVSRRILADNPDATSIHGDLREPDGILSHPEVRELLDFGQPVGLLLIAVLHFVPEELGPARLVRRYLEPLAPGSHLVISHGTSPADERGRRIQDEWRQVYNHTVAETYRNRPVDQLTSFFAGTTLLPPGLVPAPDWRPEDPAYVPDPEDESRQVIVGGVGVVG</sequence>
<evidence type="ECO:0000313" key="1">
    <source>
        <dbReference type="EMBL" id="TVT16331.1"/>
    </source>
</evidence>
<dbReference type="Pfam" id="PF04672">
    <property type="entry name" value="Methyltransf_19"/>
    <property type="match status" value="1"/>
</dbReference>
<gene>
    <name evidence="1" type="ORF">FNH06_34785</name>
</gene>
<dbReference type="SUPFAM" id="SSF53335">
    <property type="entry name" value="S-adenosyl-L-methionine-dependent methyltransferases"/>
    <property type="match status" value="1"/>
</dbReference>
<dbReference type="EMBL" id="VJZA01000103">
    <property type="protein sequence ID" value="TVT16331.1"/>
    <property type="molecule type" value="Genomic_DNA"/>
</dbReference>
<dbReference type="Proteomes" id="UP000318578">
    <property type="component" value="Unassembled WGS sequence"/>
</dbReference>
<dbReference type="CDD" id="cd02440">
    <property type="entry name" value="AdoMet_MTases"/>
    <property type="match status" value="1"/>
</dbReference>
<dbReference type="InterPro" id="IPR006764">
    <property type="entry name" value="SAM_dep_MeTrfase_SAV2177_type"/>
</dbReference>